<proteinExistence type="predicted"/>
<evidence type="ECO:0000313" key="2">
    <source>
        <dbReference type="EMBL" id="KAJ1193184.1"/>
    </source>
</evidence>
<feature type="compositionally biased region" description="Polar residues" evidence="1">
    <location>
        <begin position="18"/>
        <end position="36"/>
    </location>
</feature>
<comment type="caution">
    <text evidence="2">The sequence shown here is derived from an EMBL/GenBank/DDBJ whole genome shotgun (WGS) entry which is preliminary data.</text>
</comment>
<dbReference type="Proteomes" id="UP001066276">
    <property type="component" value="Chromosome 2_2"/>
</dbReference>
<dbReference type="AlphaFoldDB" id="A0AAV7UXV7"/>
<reference evidence="2" key="1">
    <citation type="journal article" date="2022" name="bioRxiv">
        <title>Sequencing and chromosome-scale assembly of the giantPleurodeles waltlgenome.</title>
        <authorList>
            <person name="Brown T."/>
            <person name="Elewa A."/>
            <person name="Iarovenko S."/>
            <person name="Subramanian E."/>
            <person name="Araus A.J."/>
            <person name="Petzold A."/>
            <person name="Susuki M."/>
            <person name="Suzuki K.-i.T."/>
            <person name="Hayashi T."/>
            <person name="Toyoda A."/>
            <person name="Oliveira C."/>
            <person name="Osipova E."/>
            <person name="Leigh N.D."/>
            <person name="Simon A."/>
            <person name="Yun M.H."/>
        </authorList>
    </citation>
    <scope>NUCLEOTIDE SEQUENCE</scope>
    <source>
        <strain evidence="2">20211129_DDA</strain>
        <tissue evidence="2">Liver</tissue>
    </source>
</reference>
<dbReference type="PANTHER" id="PTHR35558:SF1">
    <property type="entry name" value="ENDONUCLEASE_EXONUCLEASE_PHOSPHATASE DOMAIN-CONTAINING PROTEIN"/>
    <property type="match status" value="1"/>
</dbReference>
<organism evidence="2 3">
    <name type="scientific">Pleurodeles waltl</name>
    <name type="common">Iberian ribbed newt</name>
    <dbReference type="NCBI Taxonomy" id="8319"/>
    <lineage>
        <taxon>Eukaryota</taxon>
        <taxon>Metazoa</taxon>
        <taxon>Chordata</taxon>
        <taxon>Craniata</taxon>
        <taxon>Vertebrata</taxon>
        <taxon>Euteleostomi</taxon>
        <taxon>Amphibia</taxon>
        <taxon>Batrachia</taxon>
        <taxon>Caudata</taxon>
        <taxon>Salamandroidea</taxon>
        <taxon>Salamandridae</taxon>
        <taxon>Pleurodelinae</taxon>
        <taxon>Pleurodeles</taxon>
    </lineage>
</organism>
<sequence>MYPPRAAFHPVKRRNKRQVPSAQQPSATPSATTLPAQSPMADTLVVSVGATSEVPPVEQRTVPTHELGELAILTDIRKSLSTLSAPPAVPVVQAATPVQAAVPIVPLPALQGQGSSIAQVPVQYATMQALLAVAQLLANIHTSVTPVPPTTPWATNDTLKTSMAELKRQVEAIAAARSATSAPSEAAGPSVTLAPGQLPLAPTNIEKSKVTESNNNMSGAVLRRRAGEDTLVFRPGKFAAHVGSEVKEKIWKGEFVEIFSLIRARRREIKVKEKEGKALVSSDKKPKVKENITNWLFGFNVFLSVMLEKKPELAISMICYAKKIFRAHHMYGGNSWLEYDRDFRWAKVEDPGISWDQTEVNIWLECVNSKLPGKQPLHTQYSSAKKVCAGHSIKKYVLVPPKLLLLWATFSPRVQVH</sequence>
<accession>A0AAV7UXV7</accession>
<dbReference type="EMBL" id="JANPWB010000004">
    <property type="protein sequence ID" value="KAJ1193184.1"/>
    <property type="molecule type" value="Genomic_DNA"/>
</dbReference>
<protein>
    <submittedName>
        <fullName evidence="2">Uncharacterized protein</fullName>
    </submittedName>
</protein>
<keyword evidence="3" id="KW-1185">Reference proteome</keyword>
<name>A0AAV7UXV7_PLEWA</name>
<feature type="region of interest" description="Disordered" evidence="1">
    <location>
        <begin position="1"/>
        <end position="38"/>
    </location>
</feature>
<evidence type="ECO:0000256" key="1">
    <source>
        <dbReference type="SAM" id="MobiDB-lite"/>
    </source>
</evidence>
<evidence type="ECO:0000313" key="3">
    <source>
        <dbReference type="Proteomes" id="UP001066276"/>
    </source>
</evidence>
<dbReference type="PANTHER" id="PTHR35558">
    <property type="entry name" value="SGNH_HYDRO DOMAIN-CONTAINING PROTEIN"/>
    <property type="match status" value="1"/>
</dbReference>
<gene>
    <name evidence="2" type="ORF">NDU88_002489</name>
</gene>